<organism evidence="1">
    <name type="scientific">Podoviridae sp. ctrub15</name>
    <dbReference type="NCBI Taxonomy" id="2826581"/>
    <lineage>
        <taxon>Viruses</taxon>
        <taxon>Duplodnaviria</taxon>
        <taxon>Heunggongvirae</taxon>
        <taxon>Uroviricota</taxon>
        <taxon>Caudoviricetes</taxon>
    </lineage>
</organism>
<protein>
    <submittedName>
        <fullName evidence="1">Tail fiber protein fold, Tail fiber, receptor</fullName>
    </submittedName>
</protein>
<dbReference type="Gene3D" id="2.60.40.3940">
    <property type="match status" value="1"/>
</dbReference>
<dbReference type="EMBL" id="BK014743">
    <property type="protein sequence ID" value="DAD73735.1"/>
    <property type="molecule type" value="Genomic_DNA"/>
</dbReference>
<accession>A0A8S5LV53</accession>
<reference evidence="1" key="1">
    <citation type="journal article" date="2021" name="Proc. Natl. Acad. Sci. U.S.A.">
        <title>A Catalog of Tens of Thousands of Viruses from Human Metagenomes Reveals Hidden Associations with Chronic Diseases.</title>
        <authorList>
            <person name="Tisza M.J."/>
            <person name="Buck C.B."/>
        </authorList>
    </citation>
    <scope>NUCLEOTIDE SEQUENCE</scope>
    <source>
        <strain evidence="1">Ctrub15</strain>
    </source>
</reference>
<evidence type="ECO:0000313" key="1">
    <source>
        <dbReference type="EMBL" id="DAD73735.1"/>
    </source>
</evidence>
<sequence>MKVLNWFKSQLGQQGDPVVEESHDENGGFYRVHASGFIEQGGVTNCSIKSITFAKPFTSANYILAYMPEQWSTNVGSIDVCYANKTATSVSMQGRFSGGGQGGAQHEYTWLACGY</sequence>
<proteinExistence type="predicted"/>
<name>A0A8S5LV53_9CAUD</name>
<keyword evidence="1" id="KW-0675">Receptor</keyword>